<dbReference type="InterPro" id="IPR006172">
    <property type="entry name" value="DNA-dir_DNA_pol_B"/>
</dbReference>
<feature type="domain" description="DNA-directed DNA polymerase family B exonuclease" evidence="23">
    <location>
        <begin position="218"/>
        <end position="451"/>
    </location>
</feature>
<feature type="domain" description="DNA polymerase delta/zeta catalytic subunit N-terminal" evidence="25">
    <location>
        <begin position="112"/>
        <end position="189"/>
    </location>
</feature>
<dbReference type="InterPro" id="IPR056435">
    <property type="entry name" value="DPOD/Z_N"/>
</dbReference>
<dbReference type="Gene3D" id="2.40.50.730">
    <property type="match status" value="2"/>
</dbReference>
<keyword evidence="5 20" id="KW-0808">Transferase</keyword>
<dbReference type="FunFam" id="1.10.287.690:FF:000001">
    <property type="entry name" value="DNA polymerase"/>
    <property type="match status" value="1"/>
</dbReference>
<dbReference type="GO" id="GO:0003887">
    <property type="term" value="F:DNA-directed DNA polymerase activity"/>
    <property type="evidence" value="ECO:0007669"/>
    <property type="project" value="UniProtKB-KW"/>
</dbReference>
<evidence type="ECO:0000259" key="25">
    <source>
        <dbReference type="Pfam" id="PF24055"/>
    </source>
</evidence>
<evidence type="ECO:0000256" key="4">
    <source>
        <dbReference type="ARBA" id="ARBA00022485"/>
    </source>
</evidence>
<evidence type="ECO:0000256" key="21">
    <source>
        <dbReference type="SAM" id="MobiDB-lite"/>
    </source>
</evidence>
<dbReference type="GO" id="GO:0000166">
    <property type="term" value="F:nucleotide binding"/>
    <property type="evidence" value="ECO:0007669"/>
    <property type="project" value="InterPro"/>
</dbReference>
<sequence length="1082" mass="121159">MSGFGKRPTQGNAEHTAKRKKEEARDGSAYETHLAKLAANTSPSKRSILDRTKCQRPKPETPDFTTTNFSMQVLEVETFYEPGSATSYDRTNVRLFGMTMEGNSACVTVTDYFPHFYFPAPSGFAAEHLDTAQRNMNTAIANNLRRASSNTNLSDVVINNLVHLSIVQGEGLYGFKGSNKKSPFIKVTGTTATLNKAKQELKNGVNLMGRGSDSVAQLFEANIDAEVKFMAQSGVVGCGWIEIMAYKSKMPLQNKTHCQIELIVSVDDLIIHAPEGTWGKVAPIRTLSFDIECMGRRGIFPEPEHDPVIQIACMVKIEGTPEPFLRCCFVLGTCAPVIGSEIIQCATEKELLEKWTDFVRLVDPDILTGYNILNFDLPYILDRAKALKLPKVALLGRLKDKASSVRESTLSSKQMGSRVNKNIDIHGRVIFDVLQVVMRDYKLRSYTLNSVSYHFLAEQKEDVEHSTIPDLQMGDDQTRRRLAIYCMKDAALPLRLLDKLMSIINYMEMARVTGVPINYLLTRGQQIKILSMMLRKCKTEHFFLPVIEVQGGDDVGYEGATVIEPIRGFYREPIATLDFASLYPSIMIAHNLCYTTLLKGPVDTMIEGKDYTRTPSGNFFCTRTHRSGLLPTILEDLLSARKRAKNDLKRETDEFRKMVLNGRQLALKVSANSVYGFTGATVGKLPCLEISQSVTAFGRQMIELTKKTVEDQYKKGAVDGKCPQDAKVIYGDTDSVMVKFGVETVAQAMEIGLHAATEVSKIFVAPIKLEFEKVYYPYLLINKKRYAGLYFTKPDKHDKVDCKGLETVRRDNAPLVAKVLGTCLEKLLIDRNADDALAYAKKMISDLLCNRIDISMLIISKELTKSGDKYQSRLPHVELAARMRKRDPGSAPRLGDRVPYVIMAGTKNMAAYEKAEDPNYVLENNIPLDTRYYLTNQLAKPLARIFDPILDGKAEKILLEGEHTLTKTVVQPKVGGLAAFTTKSKTCLGCKAVLKGDRKDCATCEHCKEKQADIYATRCASVNALEHNFSRLWTECQNCAKTMHEKVNCSARDCPIYYAREKVRGDLKEAYEVMERFGDPCW</sequence>
<dbReference type="Pfam" id="PF24055">
    <property type="entry name" value="POL3_N"/>
    <property type="match status" value="1"/>
</dbReference>
<evidence type="ECO:0000256" key="19">
    <source>
        <dbReference type="ARBA" id="ARBA00049244"/>
    </source>
</evidence>
<dbReference type="Gene3D" id="1.10.287.690">
    <property type="entry name" value="Helix hairpin bin"/>
    <property type="match status" value="1"/>
</dbReference>
<comment type="caution">
    <text evidence="26">The sequence shown here is derived from an EMBL/GenBank/DDBJ whole genome shotgun (WGS) entry which is preliminary data.</text>
</comment>
<dbReference type="GO" id="GO:0045004">
    <property type="term" value="P:DNA replication proofreading"/>
    <property type="evidence" value="ECO:0007669"/>
    <property type="project" value="TreeGrafter"/>
</dbReference>
<evidence type="ECO:0000256" key="7">
    <source>
        <dbReference type="ARBA" id="ARBA00022705"/>
    </source>
</evidence>
<keyword evidence="27" id="KW-1185">Reference proteome</keyword>
<comment type="cofactor">
    <cofactor evidence="1 20">
        <name>[4Fe-4S] cluster</name>
        <dbReference type="ChEBI" id="CHEBI:49883"/>
    </cofactor>
</comment>
<evidence type="ECO:0000259" key="23">
    <source>
        <dbReference type="Pfam" id="PF03104"/>
    </source>
</evidence>
<dbReference type="PROSITE" id="PS00116">
    <property type="entry name" value="DNA_POLYMERASE_B"/>
    <property type="match status" value="1"/>
</dbReference>
<feature type="non-terminal residue" evidence="26">
    <location>
        <position position="1082"/>
    </location>
</feature>
<keyword evidence="13" id="KW-0269">Exonuclease</keyword>
<keyword evidence="9 20" id="KW-0479">Metal-binding</keyword>
<dbReference type="InterPro" id="IPR025687">
    <property type="entry name" value="Znf-C4pol"/>
</dbReference>
<dbReference type="InterPro" id="IPR012337">
    <property type="entry name" value="RNaseH-like_sf"/>
</dbReference>
<evidence type="ECO:0000256" key="11">
    <source>
        <dbReference type="ARBA" id="ARBA00022801"/>
    </source>
</evidence>
<dbReference type="InterPro" id="IPR043502">
    <property type="entry name" value="DNA/RNA_pol_sf"/>
</dbReference>
<keyword evidence="14 20" id="KW-0239">DNA-directed DNA polymerase</keyword>
<evidence type="ECO:0000256" key="1">
    <source>
        <dbReference type="ARBA" id="ARBA00001966"/>
    </source>
</evidence>
<dbReference type="InterPro" id="IPR017964">
    <property type="entry name" value="DNA-dir_DNA_pol_B_CS"/>
</dbReference>
<evidence type="ECO:0000259" key="22">
    <source>
        <dbReference type="Pfam" id="PF00136"/>
    </source>
</evidence>
<dbReference type="InterPro" id="IPR006134">
    <property type="entry name" value="DNA-dir_DNA_pol_B_multi_dom"/>
</dbReference>
<dbReference type="GO" id="GO:0006297">
    <property type="term" value="P:nucleotide-excision repair, DNA gap filling"/>
    <property type="evidence" value="ECO:0007669"/>
    <property type="project" value="TreeGrafter"/>
</dbReference>
<keyword evidence="6 20" id="KW-0548">Nucleotidyltransferase</keyword>
<evidence type="ECO:0000256" key="12">
    <source>
        <dbReference type="ARBA" id="ARBA00022833"/>
    </source>
</evidence>
<keyword evidence="15 20" id="KW-0408">Iron</keyword>
<feature type="domain" description="C4-type zinc-finger of DNA polymerase delta" evidence="24">
    <location>
        <begin position="987"/>
        <end position="1060"/>
    </location>
</feature>
<evidence type="ECO:0000256" key="18">
    <source>
        <dbReference type="ARBA" id="ARBA00023242"/>
    </source>
</evidence>
<dbReference type="PRINTS" id="PR00106">
    <property type="entry name" value="DNAPOLB"/>
</dbReference>
<protein>
    <recommendedName>
        <fullName evidence="20">DNA polymerase</fullName>
        <ecNumber evidence="20">2.7.7.7</ecNumber>
    </recommendedName>
</protein>
<dbReference type="CDD" id="cd05777">
    <property type="entry name" value="DNA_polB_delta_exo"/>
    <property type="match status" value="1"/>
</dbReference>
<dbReference type="InterPro" id="IPR006133">
    <property type="entry name" value="DNA-dir_DNA_pol_B_exonuc"/>
</dbReference>
<evidence type="ECO:0000256" key="2">
    <source>
        <dbReference type="ARBA" id="ARBA00004123"/>
    </source>
</evidence>
<dbReference type="GO" id="GO:0003677">
    <property type="term" value="F:DNA binding"/>
    <property type="evidence" value="ECO:0007669"/>
    <property type="project" value="UniProtKB-KW"/>
</dbReference>
<dbReference type="NCBIfam" id="TIGR00592">
    <property type="entry name" value="pol2"/>
    <property type="match status" value="1"/>
</dbReference>
<evidence type="ECO:0000256" key="8">
    <source>
        <dbReference type="ARBA" id="ARBA00022722"/>
    </source>
</evidence>
<keyword evidence="7 20" id="KW-0235">DNA replication</keyword>
<dbReference type="FunFam" id="3.30.420.10:FF:000004">
    <property type="entry name" value="DNA polymerase"/>
    <property type="match status" value="1"/>
</dbReference>
<dbReference type="InterPro" id="IPR023211">
    <property type="entry name" value="DNA_pol_palm_dom_sf"/>
</dbReference>
<proteinExistence type="inferred from homology"/>
<dbReference type="Pfam" id="PF03104">
    <property type="entry name" value="DNA_pol_B_exo1"/>
    <property type="match status" value="1"/>
</dbReference>
<dbReference type="Gene3D" id="3.30.420.10">
    <property type="entry name" value="Ribonuclease H-like superfamily/Ribonuclease H"/>
    <property type="match status" value="1"/>
</dbReference>
<evidence type="ECO:0000313" key="27">
    <source>
        <dbReference type="Proteomes" id="UP001177023"/>
    </source>
</evidence>
<keyword evidence="17 20" id="KW-0238">DNA-binding</keyword>
<dbReference type="InterPro" id="IPR042087">
    <property type="entry name" value="DNA_pol_B_thumb"/>
</dbReference>
<comment type="subcellular location">
    <subcellularLocation>
        <location evidence="2 20">Nucleus</location>
    </subcellularLocation>
</comment>
<evidence type="ECO:0000256" key="6">
    <source>
        <dbReference type="ARBA" id="ARBA00022695"/>
    </source>
</evidence>
<evidence type="ECO:0000256" key="5">
    <source>
        <dbReference type="ARBA" id="ARBA00022679"/>
    </source>
</evidence>
<dbReference type="Pfam" id="PF14260">
    <property type="entry name" value="zf-C4pol"/>
    <property type="match status" value="1"/>
</dbReference>
<feature type="domain" description="DNA-directed DNA polymerase family B multifunctional" evidence="22">
    <location>
        <begin position="515"/>
        <end position="949"/>
    </location>
</feature>
<name>A0AA36FYI8_9BILA</name>
<comment type="similarity">
    <text evidence="3 20">Belongs to the DNA polymerase type-B family.</text>
</comment>
<evidence type="ECO:0000256" key="13">
    <source>
        <dbReference type="ARBA" id="ARBA00022839"/>
    </source>
</evidence>
<evidence type="ECO:0000256" key="14">
    <source>
        <dbReference type="ARBA" id="ARBA00022932"/>
    </source>
</evidence>
<evidence type="ECO:0000256" key="20">
    <source>
        <dbReference type="RuleBase" id="RU000442"/>
    </source>
</evidence>
<dbReference type="InterPro" id="IPR050240">
    <property type="entry name" value="DNA_pol_type-B"/>
</dbReference>
<dbReference type="Proteomes" id="UP001177023">
    <property type="component" value="Unassembled WGS sequence"/>
</dbReference>
<organism evidence="26 27">
    <name type="scientific">Mesorhabditis spiculigera</name>
    <dbReference type="NCBI Taxonomy" id="96644"/>
    <lineage>
        <taxon>Eukaryota</taxon>
        <taxon>Metazoa</taxon>
        <taxon>Ecdysozoa</taxon>
        <taxon>Nematoda</taxon>
        <taxon>Chromadorea</taxon>
        <taxon>Rhabditida</taxon>
        <taxon>Rhabditina</taxon>
        <taxon>Rhabditomorpha</taxon>
        <taxon>Rhabditoidea</taxon>
        <taxon>Rhabditidae</taxon>
        <taxon>Mesorhabditinae</taxon>
        <taxon>Mesorhabditis</taxon>
    </lineage>
</organism>
<evidence type="ECO:0000256" key="16">
    <source>
        <dbReference type="ARBA" id="ARBA00023014"/>
    </source>
</evidence>
<dbReference type="InterPro" id="IPR036397">
    <property type="entry name" value="RNaseH_sf"/>
</dbReference>
<keyword evidence="12 20" id="KW-0862">Zinc</keyword>
<evidence type="ECO:0000256" key="15">
    <source>
        <dbReference type="ARBA" id="ARBA00023004"/>
    </source>
</evidence>
<dbReference type="Gene3D" id="1.10.132.60">
    <property type="entry name" value="DNA polymerase family B, C-terminal domain"/>
    <property type="match status" value="1"/>
</dbReference>
<evidence type="ECO:0000313" key="26">
    <source>
        <dbReference type="EMBL" id="CAJ0572953.1"/>
    </source>
</evidence>
<dbReference type="SMART" id="SM00486">
    <property type="entry name" value="POLBc"/>
    <property type="match status" value="1"/>
</dbReference>
<dbReference type="CDD" id="cd05533">
    <property type="entry name" value="POLBc_delta"/>
    <property type="match status" value="1"/>
</dbReference>
<dbReference type="GO" id="GO:0008270">
    <property type="term" value="F:zinc ion binding"/>
    <property type="evidence" value="ECO:0007669"/>
    <property type="project" value="UniProtKB-KW"/>
</dbReference>
<dbReference type="SUPFAM" id="SSF56672">
    <property type="entry name" value="DNA/RNA polymerases"/>
    <property type="match status" value="1"/>
</dbReference>
<dbReference type="Gene3D" id="3.90.1600.10">
    <property type="entry name" value="Palm domain of DNA polymerase"/>
    <property type="match status" value="1"/>
</dbReference>
<dbReference type="GO" id="GO:0051539">
    <property type="term" value="F:4 iron, 4 sulfur cluster binding"/>
    <property type="evidence" value="ECO:0007669"/>
    <property type="project" value="UniProtKB-KW"/>
</dbReference>
<dbReference type="PANTHER" id="PTHR10322:SF23">
    <property type="entry name" value="DNA POLYMERASE DELTA CATALYTIC SUBUNIT"/>
    <property type="match status" value="1"/>
</dbReference>
<evidence type="ECO:0000256" key="3">
    <source>
        <dbReference type="ARBA" id="ARBA00005755"/>
    </source>
</evidence>
<gene>
    <name evidence="26" type="ORF">MSPICULIGERA_LOCUS11325</name>
</gene>
<keyword evidence="8" id="KW-0540">Nuclease</keyword>
<dbReference type="EMBL" id="CATQJA010002610">
    <property type="protein sequence ID" value="CAJ0572953.1"/>
    <property type="molecule type" value="Genomic_DNA"/>
</dbReference>
<evidence type="ECO:0000256" key="10">
    <source>
        <dbReference type="ARBA" id="ARBA00022771"/>
    </source>
</evidence>
<keyword evidence="10 20" id="KW-0863">Zinc-finger</keyword>
<feature type="compositionally biased region" description="Basic and acidic residues" evidence="21">
    <location>
        <begin position="47"/>
        <end position="61"/>
    </location>
</feature>
<evidence type="ECO:0000256" key="17">
    <source>
        <dbReference type="ARBA" id="ARBA00023125"/>
    </source>
</evidence>
<keyword evidence="16 20" id="KW-0411">Iron-sulfur</keyword>
<evidence type="ECO:0000256" key="9">
    <source>
        <dbReference type="ARBA" id="ARBA00022723"/>
    </source>
</evidence>
<dbReference type="AlphaFoldDB" id="A0AA36FYI8"/>
<comment type="catalytic activity">
    <reaction evidence="19 20">
        <text>DNA(n) + a 2'-deoxyribonucleoside 5'-triphosphate = DNA(n+1) + diphosphate</text>
        <dbReference type="Rhea" id="RHEA:22508"/>
        <dbReference type="Rhea" id="RHEA-COMP:17339"/>
        <dbReference type="Rhea" id="RHEA-COMP:17340"/>
        <dbReference type="ChEBI" id="CHEBI:33019"/>
        <dbReference type="ChEBI" id="CHEBI:61560"/>
        <dbReference type="ChEBI" id="CHEBI:173112"/>
        <dbReference type="EC" id="2.7.7.7"/>
    </reaction>
</comment>
<dbReference type="PANTHER" id="PTHR10322">
    <property type="entry name" value="DNA POLYMERASE CATALYTIC SUBUNIT"/>
    <property type="match status" value="1"/>
</dbReference>
<reference evidence="26" key="1">
    <citation type="submission" date="2023-06" db="EMBL/GenBank/DDBJ databases">
        <authorList>
            <person name="Delattre M."/>
        </authorList>
    </citation>
    <scope>NUCLEOTIDE SEQUENCE</scope>
    <source>
        <strain evidence="26">AF72</strain>
    </source>
</reference>
<accession>A0AA36FYI8</accession>
<dbReference type="GO" id="GO:0043625">
    <property type="term" value="C:delta DNA polymerase complex"/>
    <property type="evidence" value="ECO:0007669"/>
    <property type="project" value="UniProtKB-ARBA"/>
</dbReference>
<evidence type="ECO:0000259" key="24">
    <source>
        <dbReference type="Pfam" id="PF14260"/>
    </source>
</evidence>
<keyword evidence="4 20" id="KW-0004">4Fe-4S</keyword>
<dbReference type="Pfam" id="PF00136">
    <property type="entry name" value="DNA_pol_B"/>
    <property type="match status" value="1"/>
</dbReference>
<dbReference type="EC" id="2.7.7.7" evidence="20"/>
<keyword evidence="18 20" id="KW-0539">Nucleus</keyword>
<keyword evidence="11" id="KW-0378">Hydrolase</keyword>
<feature type="region of interest" description="Disordered" evidence="21">
    <location>
        <begin position="1"/>
        <end position="65"/>
    </location>
</feature>
<dbReference type="SUPFAM" id="SSF53098">
    <property type="entry name" value="Ribonuclease H-like"/>
    <property type="match status" value="1"/>
</dbReference>
<dbReference type="GO" id="GO:0006287">
    <property type="term" value="P:base-excision repair, gap-filling"/>
    <property type="evidence" value="ECO:0007669"/>
    <property type="project" value="TreeGrafter"/>
</dbReference>
<dbReference type="FunFam" id="1.10.132.60:FF:000001">
    <property type="entry name" value="DNA polymerase"/>
    <property type="match status" value="1"/>
</dbReference>
<dbReference type="GO" id="GO:0008296">
    <property type="term" value="F:3'-5'-DNA exonuclease activity"/>
    <property type="evidence" value="ECO:0007669"/>
    <property type="project" value="TreeGrafter"/>
</dbReference>